<reference evidence="1 2" key="1">
    <citation type="journal article" date="2016" name="Nat. Commun.">
        <title>Thousands of microbial genomes shed light on interconnected biogeochemical processes in an aquifer system.</title>
        <authorList>
            <person name="Anantharaman K."/>
            <person name="Brown C.T."/>
            <person name="Hug L.A."/>
            <person name="Sharon I."/>
            <person name="Castelle C.J."/>
            <person name="Probst A.J."/>
            <person name="Thomas B.C."/>
            <person name="Singh A."/>
            <person name="Wilkins M.J."/>
            <person name="Karaoz U."/>
            <person name="Brodie E.L."/>
            <person name="Williams K.H."/>
            <person name="Hubbard S.S."/>
            <person name="Banfield J.F."/>
        </authorList>
    </citation>
    <scope>NUCLEOTIDE SEQUENCE [LARGE SCALE GENOMIC DNA]</scope>
</reference>
<organism evidence="1 2">
    <name type="scientific">Candidatus Taylorbacteria bacterium RIFCSPHIGHO2_02_FULL_45_35</name>
    <dbReference type="NCBI Taxonomy" id="1802311"/>
    <lineage>
        <taxon>Bacteria</taxon>
        <taxon>Candidatus Tayloriibacteriota</taxon>
    </lineage>
</organism>
<proteinExistence type="predicted"/>
<gene>
    <name evidence="1" type="ORF">A3D56_00635</name>
</gene>
<dbReference type="EMBL" id="MHRP01000011">
    <property type="protein sequence ID" value="OHA27449.1"/>
    <property type="molecule type" value="Genomic_DNA"/>
</dbReference>
<name>A0A1G2MW21_9BACT</name>
<accession>A0A1G2MW21</accession>
<protein>
    <submittedName>
        <fullName evidence="1">Uncharacterized protein</fullName>
    </submittedName>
</protein>
<comment type="caution">
    <text evidence="1">The sequence shown here is derived from an EMBL/GenBank/DDBJ whole genome shotgun (WGS) entry which is preliminary data.</text>
</comment>
<dbReference type="AlphaFoldDB" id="A0A1G2MW21"/>
<evidence type="ECO:0000313" key="2">
    <source>
        <dbReference type="Proteomes" id="UP000177943"/>
    </source>
</evidence>
<dbReference type="Proteomes" id="UP000177943">
    <property type="component" value="Unassembled WGS sequence"/>
</dbReference>
<evidence type="ECO:0000313" key="1">
    <source>
        <dbReference type="EMBL" id="OHA27449.1"/>
    </source>
</evidence>
<sequence>MNSPSLTSKRGYIFERPWEKRRRRTEKIFTKKFSCLSKTYPSDPSLHVYTFHGILWLEDRVPPRYYLLTKLWRPTGRLESDYHLNLQVAHGGFHEL</sequence>